<organism evidence="3 4">
    <name type="scientific">Bathycoccus prasinos</name>
    <dbReference type="NCBI Taxonomy" id="41875"/>
    <lineage>
        <taxon>Eukaryota</taxon>
        <taxon>Viridiplantae</taxon>
        <taxon>Chlorophyta</taxon>
        <taxon>Mamiellophyceae</taxon>
        <taxon>Mamiellales</taxon>
        <taxon>Bathycoccaceae</taxon>
        <taxon>Bathycoccus</taxon>
    </lineage>
</organism>
<feature type="domain" description="ELMO" evidence="2">
    <location>
        <begin position="110"/>
        <end position="331"/>
    </location>
</feature>
<evidence type="ECO:0000313" key="3">
    <source>
        <dbReference type="EMBL" id="CCO18814.1"/>
    </source>
</evidence>
<dbReference type="GeneID" id="19012529"/>
<dbReference type="eggNOG" id="KOG2998">
    <property type="taxonomic scope" value="Eukaryota"/>
</dbReference>
<feature type="compositionally biased region" description="Basic and acidic residues" evidence="1">
    <location>
        <begin position="1"/>
        <end position="10"/>
    </location>
</feature>
<accession>K8ELG2</accession>
<dbReference type="AlphaFoldDB" id="K8ELG2"/>
<proteinExistence type="predicted"/>
<dbReference type="Pfam" id="PF04727">
    <property type="entry name" value="ELMO_CED12"/>
    <property type="match status" value="1"/>
</dbReference>
<name>K8ELG2_9CHLO</name>
<evidence type="ECO:0000259" key="2">
    <source>
        <dbReference type="PROSITE" id="PS51335"/>
    </source>
</evidence>
<dbReference type="Proteomes" id="UP000198341">
    <property type="component" value="Chromosome 12"/>
</dbReference>
<feature type="region of interest" description="Disordered" evidence="1">
    <location>
        <begin position="1"/>
        <end position="42"/>
    </location>
</feature>
<evidence type="ECO:0000313" key="4">
    <source>
        <dbReference type="Proteomes" id="UP000198341"/>
    </source>
</evidence>
<dbReference type="EMBL" id="FO082267">
    <property type="protein sequence ID" value="CCO18814.1"/>
    <property type="molecule type" value="Genomic_DNA"/>
</dbReference>
<reference evidence="3 4" key="1">
    <citation type="submission" date="2011-10" db="EMBL/GenBank/DDBJ databases">
        <authorList>
            <person name="Genoscope - CEA"/>
        </authorList>
    </citation>
    <scope>NUCLEOTIDE SEQUENCE [LARGE SCALE GENOMIC DNA]</scope>
    <source>
        <strain evidence="3 4">RCC 1105</strain>
    </source>
</reference>
<dbReference type="PANTHER" id="PTHR12771">
    <property type="entry name" value="ENGULFMENT AND CELL MOTILITY"/>
    <property type="match status" value="1"/>
</dbReference>
<keyword evidence="4" id="KW-1185">Reference proteome</keyword>
<evidence type="ECO:0000256" key="1">
    <source>
        <dbReference type="SAM" id="MobiDB-lite"/>
    </source>
</evidence>
<dbReference type="PROSITE" id="PS51335">
    <property type="entry name" value="ELMO"/>
    <property type="match status" value="1"/>
</dbReference>
<dbReference type="InterPro" id="IPR006816">
    <property type="entry name" value="ELMO_dom"/>
</dbReference>
<sequence length="345" mass="39553">MSNSEKESIRHRLGKGKKLTNEIPTKVEDDDDDKKEEQEQGNPIEHAIAAVVEYVGYFFAKLSKFLSSKFTDVNEENDGKLETKLSESGLETMVYIRSRLDVKYDETQREHVDMLKILWRSCFDEDGVEFPLASKSSSSSLAASERQQQPRLGHASEKWKDMGWQGTHPSTDLRGCGVFALENLVYFSQTRKDLFKVLVEKKNGKRSDWEYPFAAAGVNVTHELTKLLDVDGIIRNGSVDETLRVDKCVVGFLELVRRRRTTSSSNNNNDNDSSINGGSSFRRKEAFVAAFHELYCDAFEILDQEWLLAEATYMEFPKVLERTIRVKTREKLERFAEEVRGLHNE</sequence>
<dbReference type="KEGG" id="bpg:Bathy12g03210"/>
<dbReference type="OrthoDB" id="67155at2759"/>
<gene>
    <name evidence="3" type="ordered locus">Bathy12g03210</name>
</gene>
<dbReference type="InterPro" id="IPR050868">
    <property type="entry name" value="ELMO_domain-containing"/>
</dbReference>
<protein>
    <recommendedName>
        <fullName evidence="2">ELMO domain-containing protein</fullName>
    </recommendedName>
</protein>
<dbReference type="PANTHER" id="PTHR12771:SF56">
    <property type="entry name" value="CED-12"/>
    <property type="match status" value="1"/>
</dbReference>
<dbReference type="RefSeq" id="XP_007509699.1">
    <property type="nucleotide sequence ID" value="XM_007509637.1"/>
</dbReference>